<name>A0A381RX89_9ZZZZ</name>
<evidence type="ECO:0000313" key="2">
    <source>
        <dbReference type="EMBL" id="SUZ96465.1"/>
    </source>
</evidence>
<dbReference type="Gene3D" id="2.30.130.40">
    <property type="entry name" value="LON domain-like"/>
    <property type="match status" value="1"/>
</dbReference>
<dbReference type="Pfam" id="PF02190">
    <property type="entry name" value="LON_substr_bdg"/>
    <property type="match status" value="1"/>
</dbReference>
<reference evidence="2" key="1">
    <citation type="submission" date="2018-05" db="EMBL/GenBank/DDBJ databases">
        <authorList>
            <person name="Lanie J.A."/>
            <person name="Ng W.-L."/>
            <person name="Kazmierczak K.M."/>
            <person name="Andrzejewski T.M."/>
            <person name="Davidsen T.M."/>
            <person name="Wayne K.J."/>
            <person name="Tettelin H."/>
            <person name="Glass J.I."/>
            <person name="Rusch D."/>
            <person name="Podicherti R."/>
            <person name="Tsui H.-C.T."/>
            <person name="Winkler M.E."/>
        </authorList>
    </citation>
    <scope>NUCLEOTIDE SEQUENCE</scope>
</reference>
<proteinExistence type="predicted"/>
<organism evidence="2">
    <name type="scientific">marine metagenome</name>
    <dbReference type="NCBI Taxonomy" id="408172"/>
    <lineage>
        <taxon>unclassified sequences</taxon>
        <taxon>metagenomes</taxon>
        <taxon>ecological metagenomes</taxon>
    </lineage>
</organism>
<gene>
    <name evidence="2" type="ORF">METZ01_LOCUS49319</name>
</gene>
<dbReference type="InterPro" id="IPR003111">
    <property type="entry name" value="Lon_prtase_N"/>
</dbReference>
<dbReference type="PANTHER" id="PTHR23327">
    <property type="entry name" value="RING FINGER PROTEIN 127"/>
    <property type="match status" value="1"/>
</dbReference>
<dbReference type="InterPro" id="IPR015947">
    <property type="entry name" value="PUA-like_sf"/>
</dbReference>
<dbReference type="AlphaFoldDB" id="A0A381RX89"/>
<dbReference type="SMART" id="SM00464">
    <property type="entry name" value="LON"/>
    <property type="match status" value="1"/>
</dbReference>
<dbReference type="InterPro" id="IPR046336">
    <property type="entry name" value="Lon_prtase_N_sf"/>
</dbReference>
<accession>A0A381RX89</accession>
<feature type="domain" description="Lon N-terminal" evidence="1">
    <location>
        <begin position="3"/>
        <end position="178"/>
    </location>
</feature>
<dbReference type="EMBL" id="UINC01002418">
    <property type="protein sequence ID" value="SUZ96465.1"/>
    <property type="molecule type" value="Genomic_DNA"/>
</dbReference>
<evidence type="ECO:0000259" key="1">
    <source>
        <dbReference type="SMART" id="SM00464"/>
    </source>
</evidence>
<dbReference type="SUPFAM" id="SSF88697">
    <property type="entry name" value="PUA domain-like"/>
    <property type="match status" value="1"/>
</dbReference>
<sequence>MLKIPLFPLELILLPYESLPLHIFEPRYKHMVKDAIENNITFGIVLHEKRGVYSKGCSVKITEVFQAYPNGEYDIMVQGVNCFDIIKTDLDGDTVIGEIEYIHLEKESDSRLFDKIQDSYLQVLVRFGIDSDMEIHMNKKISYEFIQGIQLPIMLKKELIGMGNEIERLRFINKIFNNLLTQPTNPENGNTPEA</sequence>
<protein>
    <recommendedName>
        <fullName evidence="1">Lon N-terminal domain-containing protein</fullName>
    </recommendedName>
</protein>